<evidence type="ECO:0000259" key="2">
    <source>
        <dbReference type="Pfam" id="PF24883"/>
    </source>
</evidence>
<keyword evidence="1" id="KW-0677">Repeat</keyword>
<dbReference type="PANTHER" id="PTHR19871">
    <property type="entry name" value="BETA TRANSDUCIN-RELATED PROTEIN"/>
    <property type="match status" value="1"/>
</dbReference>
<gene>
    <name evidence="3" type="ORF">EWV57_23630</name>
</gene>
<comment type="caution">
    <text evidence="3">The sequence shown here is derived from an EMBL/GenBank/DDBJ whole genome shotgun (WGS) entry which is preliminary data.</text>
</comment>
<sequence>MPKIKLPEADLIRLRNFLGGLKDENDKKITQDDMAKALHYGDKKTIYRHVFDRNSQEVNSDTVELICKCFNVDLAKGVDLDLWNQLKSNVNTPNLAVKISYPPEFKPLIESRTKRFVGREYVTQAFHEFRKNNDRGYFTVLGEPGTGKSAIAANYVVNNQTICYFHIASQGNNTPEKFLNSIREQLIQRYKLSNVNSANLATLVNLATEKLSSSESLVIVVDALDEVIQEVGAENILFLPRNLPQNVYFFLTRRHYRTDGEKRLFTEVDSPQHELDLRQMKDISQDDIKKCIRLFLNEDEQFSPKLQVWLNRNSYSQDDFIKKVSERVDDNFMYLVCLMDALTREQYADFNLVDLPTTLKDYYHLHWERMGMNNPENIDKKKILYLLKEVRQNKGNIYDEFIAEILNIDINILDQVITEWYQYLREEENEDSIYYDFYHQSFFEYLTQRKESNTEQKIFREVNEALNRHWKQHDPDEYQFN</sequence>
<dbReference type="Pfam" id="PF24883">
    <property type="entry name" value="NPHP3_N"/>
    <property type="match status" value="1"/>
</dbReference>
<dbReference type="InterPro" id="IPR027417">
    <property type="entry name" value="P-loop_NTPase"/>
</dbReference>
<dbReference type="SUPFAM" id="SSF52540">
    <property type="entry name" value="P-loop containing nucleoside triphosphate hydrolases"/>
    <property type="match status" value="1"/>
</dbReference>
<dbReference type="InterPro" id="IPR052752">
    <property type="entry name" value="NACHT-WD_repeat"/>
</dbReference>
<reference evidence="3 4" key="1">
    <citation type="submission" date="2019-01" db="EMBL/GenBank/DDBJ databases">
        <title>Coherence of Microcystis species and biogeography revealed through population genomics.</title>
        <authorList>
            <person name="Perez-Carrascal O.M."/>
            <person name="Terrat Y."/>
            <person name="Giani A."/>
            <person name="Fortin N."/>
            <person name="Tromas N."/>
            <person name="Shapiro B.J."/>
        </authorList>
    </citation>
    <scope>NUCLEOTIDE SEQUENCE [LARGE SCALE GENOMIC DNA]</scope>
    <source>
        <strain evidence="3">Ma_QC_Ch_20071001_S25D</strain>
    </source>
</reference>
<name>A0A552FB00_MICAE</name>
<dbReference type="InterPro" id="IPR056884">
    <property type="entry name" value="NPHP3-like_N"/>
</dbReference>
<evidence type="ECO:0000313" key="4">
    <source>
        <dbReference type="Proteomes" id="UP000316958"/>
    </source>
</evidence>
<protein>
    <submittedName>
        <fullName evidence="3">AAA family ATPase</fullName>
    </submittedName>
</protein>
<proteinExistence type="predicted"/>
<dbReference type="PANTHER" id="PTHR19871:SF14">
    <property type="entry name" value="DUF4062 DOMAIN-CONTAINING PROTEIN"/>
    <property type="match status" value="1"/>
</dbReference>
<feature type="domain" description="Nephrocystin 3-like N-terminal" evidence="2">
    <location>
        <begin position="124"/>
        <end position="230"/>
    </location>
</feature>
<dbReference type="Gene3D" id="3.40.50.300">
    <property type="entry name" value="P-loop containing nucleotide triphosphate hydrolases"/>
    <property type="match status" value="1"/>
</dbReference>
<dbReference type="EMBL" id="SFBE01000388">
    <property type="protein sequence ID" value="TRU43906.1"/>
    <property type="molecule type" value="Genomic_DNA"/>
</dbReference>
<dbReference type="Proteomes" id="UP000316958">
    <property type="component" value="Unassembled WGS sequence"/>
</dbReference>
<accession>A0A552FB00</accession>
<dbReference type="AlphaFoldDB" id="A0A552FB00"/>
<organism evidence="3 4">
    <name type="scientific">Microcystis aeruginosa Ma_QC_Ch_20071001_S25D</name>
    <dbReference type="NCBI Taxonomy" id="2486250"/>
    <lineage>
        <taxon>Bacteria</taxon>
        <taxon>Bacillati</taxon>
        <taxon>Cyanobacteriota</taxon>
        <taxon>Cyanophyceae</taxon>
        <taxon>Oscillatoriophycideae</taxon>
        <taxon>Chroococcales</taxon>
        <taxon>Microcystaceae</taxon>
        <taxon>Microcystis</taxon>
    </lineage>
</organism>
<evidence type="ECO:0000313" key="3">
    <source>
        <dbReference type="EMBL" id="TRU43906.1"/>
    </source>
</evidence>
<evidence type="ECO:0000256" key="1">
    <source>
        <dbReference type="ARBA" id="ARBA00022737"/>
    </source>
</evidence>